<dbReference type="EMBL" id="CP063849">
    <property type="protein sequence ID" value="QOY90075.1"/>
    <property type="molecule type" value="Genomic_DNA"/>
</dbReference>
<name>A0A7S7NUN6_PALFE</name>
<organism evidence="1 2">
    <name type="scientific">Paludibaculum fermentans</name>
    <dbReference type="NCBI Taxonomy" id="1473598"/>
    <lineage>
        <taxon>Bacteria</taxon>
        <taxon>Pseudomonadati</taxon>
        <taxon>Acidobacteriota</taxon>
        <taxon>Terriglobia</taxon>
        <taxon>Bryobacterales</taxon>
        <taxon>Bryobacteraceae</taxon>
        <taxon>Paludibaculum</taxon>
    </lineage>
</organism>
<sequence length="48" mass="5403">MLEDAALQALYAELGRFGQRHQRHHEGLPLKAAAEELLPNGMPLKDYC</sequence>
<dbReference type="Proteomes" id="UP000593892">
    <property type="component" value="Chromosome"/>
</dbReference>
<reference evidence="1 2" key="1">
    <citation type="submission" date="2020-10" db="EMBL/GenBank/DDBJ databases">
        <title>Complete genome sequence of Paludibaculum fermentans P105T, a facultatively anaerobic acidobacterium capable of dissimilatory Fe(III) reduction.</title>
        <authorList>
            <person name="Dedysh S.N."/>
            <person name="Beletsky A.V."/>
            <person name="Kulichevskaya I.S."/>
            <person name="Mardanov A.V."/>
            <person name="Ravin N.V."/>
        </authorList>
    </citation>
    <scope>NUCLEOTIDE SEQUENCE [LARGE SCALE GENOMIC DNA]</scope>
    <source>
        <strain evidence="1 2">P105</strain>
    </source>
</reference>
<dbReference type="AlphaFoldDB" id="A0A7S7NUN6"/>
<evidence type="ECO:0000313" key="1">
    <source>
        <dbReference type="EMBL" id="QOY90075.1"/>
    </source>
</evidence>
<accession>A0A7S7NUN6</accession>
<proteinExistence type="predicted"/>
<evidence type="ECO:0000313" key="2">
    <source>
        <dbReference type="Proteomes" id="UP000593892"/>
    </source>
</evidence>
<keyword evidence="2" id="KW-1185">Reference proteome</keyword>
<protein>
    <submittedName>
        <fullName evidence="1">Uncharacterized protein</fullName>
    </submittedName>
</protein>
<dbReference type="KEGG" id="pfer:IRI77_09005"/>
<gene>
    <name evidence="1" type="ORF">IRI77_09005</name>
</gene>
<dbReference type="RefSeq" id="WP_194451737.1">
    <property type="nucleotide sequence ID" value="NZ_CP063849.1"/>
</dbReference>